<dbReference type="CDD" id="cd00761">
    <property type="entry name" value="Glyco_tranf_GTA_type"/>
    <property type="match status" value="1"/>
</dbReference>
<dbReference type="InterPro" id="IPR001173">
    <property type="entry name" value="Glyco_trans_2-like"/>
</dbReference>
<feature type="domain" description="Glycosyltransferase 2-like" evidence="2">
    <location>
        <begin position="6"/>
        <end position="170"/>
    </location>
</feature>
<dbReference type="InterPro" id="IPR050834">
    <property type="entry name" value="Glycosyltransf_2"/>
</dbReference>
<dbReference type="AlphaFoldDB" id="A0A3B0T494"/>
<dbReference type="Gene3D" id="3.90.550.10">
    <property type="entry name" value="Spore Coat Polysaccharide Biosynthesis Protein SpsA, Chain A"/>
    <property type="match status" value="1"/>
</dbReference>
<keyword evidence="1" id="KW-0812">Transmembrane</keyword>
<proteinExistence type="predicted"/>
<protein>
    <recommendedName>
        <fullName evidence="2">Glycosyltransferase 2-like domain-containing protein</fullName>
    </recommendedName>
</protein>
<gene>
    <name evidence="3" type="ORF">MNBD_BACTEROID03-186</name>
</gene>
<accession>A0A3B0T494</accession>
<dbReference type="PANTHER" id="PTHR43685">
    <property type="entry name" value="GLYCOSYLTRANSFERASE"/>
    <property type="match status" value="1"/>
</dbReference>
<dbReference type="EMBL" id="UOEL01000094">
    <property type="protein sequence ID" value="VAW12768.1"/>
    <property type="molecule type" value="Genomic_DNA"/>
</dbReference>
<evidence type="ECO:0000313" key="3">
    <source>
        <dbReference type="EMBL" id="VAW12768.1"/>
    </source>
</evidence>
<sequence>MYNLVIGIPTYKRPLMLRKLILSIFSLDINQDLIKSVTIALVDNDIERTGEPVAQELMTQCPSAFDFHYYSFPKKGLTNVRNEILDKALSFNPDYIAFVDDDEYVAKYWLNELMTTMVKNNADIVQGANFSVFEKKPAHYLARWFKFENFENNEKLDFVETGNSMIRSKFLSDNNLKFDSRFNQTGGEDTYFGVQAIKNGAMIFWATNAAVYETIPRSRSTVQWLVKRWYRGATTYTYILKLEKEYSKLAKKIIVSFVYLAIGALGLVLLPFPVKHKYWGLFKICEGLGGFAGFFNIRYKEYH</sequence>
<dbReference type="SUPFAM" id="SSF53448">
    <property type="entry name" value="Nucleotide-diphospho-sugar transferases"/>
    <property type="match status" value="1"/>
</dbReference>
<evidence type="ECO:0000256" key="1">
    <source>
        <dbReference type="SAM" id="Phobius"/>
    </source>
</evidence>
<keyword evidence="1" id="KW-1133">Transmembrane helix</keyword>
<dbReference type="PANTHER" id="PTHR43685:SF11">
    <property type="entry name" value="GLYCOSYLTRANSFERASE TAGX-RELATED"/>
    <property type="match status" value="1"/>
</dbReference>
<keyword evidence="1" id="KW-0472">Membrane</keyword>
<dbReference type="InterPro" id="IPR029044">
    <property type="entry name" value="Nucleotide-diphossugar_trans"/>
</dbReference>
<feature type="transmembrane region" description="Helical" evidence="1">
    <location>
        <begin position="253"/>
        <end position="272"/>
    </location>
</feature>
<evidence type="ECO:0000259" key="2">
    <source>
        <dbReference type="Pfam" id="PF00535"/>
    </source>
</evidence>
<dbReference type="Pfam" id="PF00535">
    <property type="entry name" value="Glycos_transf_2"/>
    <property type="match status" value="1"/>
</dbReference>
<reference evidence="3" key="1">
    <citation type="submission" date="2018-06" db="EMBL/GenBank/DDBJ databases">
        <authorList>
            <person name="Zhirakovskaya E."/>
        </authorList>
    </citation>
    <scope>NUCLEOTIDE SEQUENCE</scope>
</reference>
<name>A0A3B0T494_9ZZZZ</name>
<organism evidence="3">
    <name type="scientific">hydrothermal vent metagenome</name>
    <dbReference type="NCBI Taxonomy" id="652676"/>
    <lineage>
        <taxon>unclassified sequences</taxon>
        <taxon>metagenomes</taxon>
        <taxon>ecological metagenomes</taxon>
    </lineage>
</organism>
<feature type="transmembrane region" description="Helical" evidence="1">
    <location>
        <begin position="278"/>
        <end position="297"/>
    </location>
</feature>